<dbReference type="Proteomes" id="UP000001471">
    <property type="component" value="Unassembled WGS sequence"/>
</dbReference>
<dbReference type="STRING" id="426418.B2VZM1"/>
<dbReference type="GO" id="GO:0008270">
    <property type="term" value="F:zinc ion binding"/>
    <property type="evidence" value="ECO:0007669"/>
    <property type="project" value="InterPro"/>
</dbReference>
<keyword evidence="2" id="KW-0539">Nucleus</keyword>
<dbReference type="Pfam" id="PF00172">
    <property type="entry name" value="Zn_clus"/>
    <property type="match status" value="1"/>
</dbReference>
<dbReference type="InterPro" id="IPR036864">
    <property type="entry name" value="Zn2-C6_fun-type_DNA-bd_sf"/>
</dbReference>
<dbReference type="CDD" id="cd00067">
    <property type="entry name" value="GAL4"/>
    <property type="match status" value="1"/>
</dbReference>
<dbReference type="Pfam" id="PF11951">
    <property type="entry name" value="Fungal_trans_2"/>
    <property type="match status" value="1"/>
</dbReference>
<dbReference type="GO" id="GO:0000981">
    <property type="term" value="F:DNA-binding transcription factor activity, RNA polymerase II-specific"/>
    <property type="evidence" value="ECO:0007669"/>
    <property type="project" value="InterPro"/>
</dbReference>
<organism evidence="4 5">
    <name type="scientific">Pyrenophora tritici-repentis (strain Pt-1C-BFP)</name>
    <name type="common">Wheat tan spot fungus</name>
    <name type="synonym">Drechslera tritici-repentis</name>
    <dbReference type="NCBI Taxonomy" id="426418"/>
    <lineage>
        <taxon>Eukaryota</taxon>
        <taxon>Fungi</taxon>
        <taxon>Dikarya</taxon>
        <taxon>Ascomycota</taxon>
        <taxon>Pezizomycotina</taxon>
        <taxon>Dothideomycetes</taxon>
        <taxon>Pleosporomycetidae</taxon>
        <taxon>Pleosporales</taxon>
        <taxon>Pleosporineae</taxon>
        <taxon>Pleosporaceae</taxon>
        <taxon>Pyrenophora</taxon>
    </lineage>
</organism>
<dbReference type="InterPro" id="IPR021858">
    <property type="entry name" value="Fun_TF"/>
</dbReference>
<accession>B2VZM1</accession>
<dbReference type="SMART" id="SM00066">
    <property type="entry name" value="GAL4"/>
    <property type="match status" value="1"/>
</dbReference>
<dbReference type="GeneID" id="6341084"/>
<sequence length="761" mass="84642">MNARCQVSDATMVFATEKVPRYPGTQGRFVDVQVLTAIVAWPAKSNSNDMHKRWLRVGAHADWRNGTCRATPTGRGTKLDSGVCKGVREKGTRPQSAKGLMGACCQSQTAVEIGKLGAAVGSSAAAKQAASKMHRRSRTGCFTCRLRRKKCDEGKASCRACKHLGLKCEYKRPMWWSNNEQRRNQKEVIKNIIKRTKLNEKTAQGGAMGTNTPPSLCHSMQTADTFSDGVSCTRAPSVDSQNSLDYNFNPAATPDFYNSSMPPPMFAPSFAHPGHYVPYDIDIKTESQMFINDIPTRRDSTISSYSHYQTPPAVNNVFPTDNWIQQDYFESRRESFTEEPLEFPIFGYTTYGAFSPSHQASIQVDDCDRHLLSHFLDNIMPSAFPVLETNQPGAAQRDVIIPALESNKAYLHCCMSISALHMKTTQGLTGEQIDQDIQRHRGETVQQLTAALYSDSQHGQTLEAALGMIFFQCSVGRFNDGLMDIPWHGHFEAVQNLVHRLELPAQMVAMNGQANAQPPFNMTLASWIDILGATMLGRTPSFADTYREKLIADASSGLAELMGCEDRIMYLISEIACLEALKNENMDVVQLCAHIKLLGEQISLTEPPQGSLNTAYTSTGEILPRQLRRNMTAVYRLAARIYLCSLVPDFDRTSPTFVNLVSALCKAMEYIPAGPDGFDRSLVWPLLVAGSISVPQSGFRKMFAERSALLGEGANFGSYGRVKNLLEEVWRVNDDNLAKGNTQSVHWRDMMRQKNWDFLLI</sequence>
<dbReference type="SUPFAM" id="SSF57701">
    <property type="entry name" value="Zn2/Cys6 DNA-binding domain"/>
    <property type="match status" value="1"/>
</dbReference>
<dbReference type="InterPro" id="IPR001138">
    <property type="entry name" value="Zn2Cys6_DnaBD"/>
</dbReference>
<dbReference type="Gene3D" id="4.10.240.10">
    <property type="entry name" value="Zn(2)-C6 fungal-type DNA-binding domain"/>
    <property type="match status" value="1"/>
</dbReference>
<evidence type="ECO:0000313" key="5">
    <source>
        <dbReference type="Proteomes" id="UP000001471"/>
    </source>
</evidence>
<evidence type="ECO:0000256" key="2">
    <source>
        <dbReference type="ARBA" id="ARBA00023242"/>
    </source>
</evidence>
<protein>
    <submittedName>
        <fullName evidence="4">Transcriptional regulatory protein pro1</fullName>
    </submittedName>
</protein>
<dbReference type="OrthoDB" id="5294180at2759"/>
<dbReference type="OMA" id="PFNMTLT"/>
<dbReference type="InParanoid" id="B2VZM1"/>
<dbReference type="GO" id="GO:0005634">
    <property type="term" value="C:nucleus"/>
    <property type="evidence" value="ECO:0007669"/>
    <property type="project" value="UniProtKB-SubCell"/>
</dbReference>
<dbReference type="PROSITE" id="PS50048">
    <property type="entry name" value="ZN2_CY6_FUNGAL_2"/>
    <property type="match status" value="1"/>
</dbReference>
<dbReference type="AlphaFoldDB" id="B2VZM1"/>
<feature type="domain" description="Zn(2)-C6 fungal-type" evidence="3">
    <location>
        <begin position="140"/>
        <end position="170"/>
    </location>
</feature>
<reference evidence="5" key="1">
    <citation type="journal article" date="2013" name="G3 (Bethesda)">
        <title>Comparative genomics of a plant-pathogenic fungus, Pyrenophora tritici-repentis, reveals transduplication and the impact of repeat elements on pathogenicity and population divergence.</title>
        <authorList>
            <person name="Manning V.A."/>
            <person name="Pandelova I."/>
            <person name="Dhillon B."/>
            <person name="Wilhelm L.J."/>
            <person name="Goodwin S.B."/>
            <person name="Berlin A.M."/>
            <person name="Figueroa M."/>
            <person name="Freitag M."/>
            <person name="Hane J.K."/>
            <person name="Henrissat B."/>
            <person name="Holman W.H."/>
            <person name="Kodira C.D."/>
            <person name="Martin J."/>
            <person name="Oliver R.P."/>
            <person name="Robbertse B."/>
            <person name="Schackwitz W."/>
            <person name="Schwartz D.C."/>
            <person name="Spatafora J.W."/>
            <person name="Turgeon B.G."/>
            <person name="Yandava C."/>
            <person name="Young S."/>
            <person name="Zhou S."/>
            <person name="Zeng Q."/>
            <person name="Grigoriev I.V."/>
            <person name="Ma L.-J."/>
            <person name="Ciuffetti L.M."/>
        </authorList>
    </citation>
    <scope>NUCLEOTIDE SEQUENCE [LARGE SCALE GENOMIC DNA]</scope>
    <source>
        <strain evidence="5">Pt-1C-BFP</strain>
    </source>
</reference>
<dbReference type="PANTHER" id="PTHR37534">
    <property type="entry name" value="TRANSCRIPTIONAL ACTIVATOR PROTEIN UGA3"/>
    <property type="match status" value="1"/>
</dbReference>
<proteinExistence type="predicted"/>
<dbReference type="PANTHER" id="PTHR37534:SF12">
    <property type="entry name" value="ZN(2)-C6 FUNGAL-TYPE DOMAIN-CONTAINING PROTEIN"/>
    <property type="match status" value="1"/>
</dbReference>
<gene>
    <name evidence="4" type="ORF">PTRG_02861</name>
</gene>
<dbReference type="PROSITE" id="PS00463">
    <property type="entry name" value="ZN2_CY6_FUNGAL_1"/>
    <property type="match status" value="1"/>
</dbReference>
<evidence type="ECO:0000313" key="4">
    <source>
        <dbReference type="EMBL" id="EDU45384.1"/>
    </source>
</evidence>
<comment type="subcellular location">
    <subcellularLocation>
        <location evidence="1">Nucleus</location>
    </subcellularLocation>
</comment>
<dbReference type="HOGENOM" id="CLU_011522_0_0_1"/>
<dbReference type="eggNOG" id="ENOG502RX7Y">
    <property type="taxonomic scope" value="Eukaryota"/>
</dbReference>
<evidence type="ECO:0000259" key="3">
    <source>
        <dbReference type="PROSITE" id="PS50048"/>
    </source>
</evidence>
<dbReference type="EMBL" id="DS231616">
    <property type="protein sequence ID" value="EDU45384.1"/>
    <property type="molecule type" value="Genomic_DNA"/>
</dbReference>
<dbReference type="KEGG" id="ptrr:6341084"/>
<name>B2VZM1_PYRTR</name>
<evidence type="ECO:0000256" key="1">
    <source>
        <dbReference type="ARBA" id="ARBA00004123"/>
    </source>
</evidence>